<sequence>MAILCHSVVPTPLNSCLMHSYQRMCMQASTSVRLPWCWTNFPFRGTLIAPHYRRRSSYGSKTKQHAGRIRIFAAISNSQSWTSLPYVQINECLVYPPPSRRKKPKAVLQFLGGAFIGAAPEITYSLFIELLAKDGFLVVAVPYNVTFDHAAAVEEIHQKFNTCLDSLLEDGVPSAGISPSALSGLPVISVGHSNGALMQVLIGSICKLGKLPKANVIISFNNKPATDAVPFFDQTGPTLSQISTLLETSPISYFARQLTADGLRVMLEEPLPFPPGASRENLESARKFLRQIPGVVNQVTQGISEFLPSPAENQKTIMNSYVIPHNLLVKFTIDTIDETDMLESIIRTRTETNNGSLTKLVLTGTHATPLTPDIKWKAGEVYTPIDAVGQLFRTSSIADLTRLVRNISDWFESVNLQQ</sequence>
<name>A0ACC2AHU2_DIPCM</name>
<reference evidence="2" key="1">
    <citation type="journal article" date="2024" name="Proc. Natl. Acad. Sci. U.S.A.">
        <title>Extraordinary preservation of gene collinearity over three hundred million years revealed in homosporous lycophytes.</title>
        <authorList>
            <person name="Li C."/>
            <person name="Wickell D."/>
            <person name="Kuo L.Y."/>
            <person name="Chen X."/>
            <person name="Nie B."/>
            <person name="Liao X."/>
            <person name="Peng D."/>
            <person name="Ji J."/>
            <person name="Jenkins J."/>
            <person name="Williams M."/>
            <person name="Shu S."/>
            <person name="Plott C."/>
            <person name="Barry K."/>
            <person name="Rajasekar S."/>
            <person name="Grimwood J."/>
            <person name="Han X."/>
            <person name="Sun S."/>
            <person name="Hou Z."/>
            <person name="He W."/>
            <person name="Dai G."/>
            <person name="Sun C."/>
            <person name="Schmutz J."/>
            <person name="Leebens-Mack J.H."/>
            <person name="Li F.W."/>
            <person name="Wang L."/>
        </authorList>
    </citation>
    <scope>NUCLEOTIDE SEQUENCE [LARGE SCALE GENOMIC DNA]</scope>
    <source>
        <strain evidence="2">cv. PW_Plant_1</strain>
    </source>
</reference>
<keyword evidence="2" id="KW-1185">Reference proteome</keyword>
<gene>
    <name evidence="1" type="ORF">O6H91_21G010100</name>
</gene>
<evidence type="ECO:0000313" key="1">
    <source>
        <dbReference type="EMBL" id="KAJ7517076.1"/>
    </source>
</evidence>
<dbReference type="Proteomes" id="UP001162992">
    <property type="component" value="Chromosome 21"/>
</dbReference>
<proteinExistence type="predicted"/>
<organism evidence="1 2">
    <name type="scientific">Diphasiastrum complanatum</name>
    <name type="common">Issler's clubmoss</name>
    <name type="synonym">Lycopodium complanatum</name>
    <dbReference type="NCBI Taxonomy" id="34168"/>
    <lineage>
        <taxon>Eukaryota</taxon>
        <taxon>Viridiplantae</taxon>
        <taxon>Streptophyta</taxon>
        <taxon>Embryophyta</taxon>
        <taxon>Tracheophyta</taxon>
        <taxon>Lycopodiopsida</taxon>
        <taxon>Lycopodiales</taxon>
        <taxon>Lycopodiaceae</taxon>
        <taxon>Lycopodioideae</taxon>
        <taxon>Diphasiastrum</taxon>
    </lineage>
</organism>
<comment type="caution">
    <text evidence="1">The sequence shown here is derived from an EMBL/GenBank/DDBJ whole genome shotgun (WGS) entry which is preliminary data.</text>
</comment>
<accession>A0ACC2AHU2</accession>
<protein>
    <submittedName>
        <fullName evidence="1">Uncharacterized protein</fullName>
    </submittedName>
</protein>
<evidence type="ECO:0000313" key="2">
    <source>
        <dbReference type="Proteomes" id="UP001162992"/>
    </source>
</evidence>
<dbReference type="EMBL" id="CM055112">
    <property type="protein sequence ID" value="KAJ7517076.1"/>
    <property type="molecule type" value="Genomic_DNA"/>
</dbReference>